<accession>A0A0S7BMG4</accession>
<evidence type="ECO:0000256" key="5">
    <source>
        <dbReference type="ARBA" id="ARBA00023136"/>
    </source>
</evidence>
<protein>
    <recommendedName>
        <fullName evidence="9">AI-2E family transporter</fullName>
    </recommendedName>
</protein>
<proteinExistence type="inferred from homology"/>
<gene>
    <name evidence="7" type="ORF">ATC1_131556</name>
</gene>
<evidence type="ECO:0000256" key="6">
    <source>
        <dbReference type="SAM" id="Phobius"/>
    </source>
</evidence>
<dbReference type="EMBL" id="DF968181">
    <property type="protein sequence ID" value="GAP41564.1"/>
    <property type="molecule type" value="Genomic_DNA"/>
</dbReference>
<dbReference type="Pfam" id="PF01594">
    <property type="entry name" value="AI-2E_transport"/>
    <property type="match status" value="1"/>
</dbReference>
<name>A0A0S7BMG4_9CHLR</name>
<evidence type="ECO:0000313" key="7">
    <source>
        <dbReference type="EMBL" id="GAP41564.1"/>
    </source>
</evidence>
<keyword evidence="8" id="KW-1185">Reference proteome</keyword>
<evidence type="ECO:0000256" key="3">
    <source>
        <dbReference type="ARBA" id="ARBA00022692"/>
    </source>
</evidence>
<dbReference type="AlphaFoldDB" id="A0A0S7BMG4"/>
<organism evidence="7">
    <name type="scientific">Flexilinea flocculi</name>
    <dbReference type="NCBI Taxonomy" id="1678840"/>
    <lineage>
        <taxon>Bacteria</taxon>
        <taxon>Bacillati</taxon>
        <taxon>Chloroflexota</taxon>
        <taxon>Anaerolineae</taxon>
        <taxon>Anaerolineales</taxon>
        <taxon>Anaerolineaceae</taxon>
        <taxon>Flexilinea</taxon>
    </lineage>
</organism>
<dbReference type="PANTHER" id="PTHR21716">
    <property type="entry name" value="TRANSMEMBRANE PROTEIN"/>
    <property type="match status" value="1"/>
</dbReference>
<evidence type="ECO:0000256" key="2">
    <source>
        <dbReference type="ARBA" id="ARBA00009773"/>
    </source>
</evidence>
<dbReference type="GO" id="GO:0016020">
    <property type="term" value="C:membrane"/>
    <property type="evidence" value="ECO:0007669"/>
    <property type="project" value="UniProtKB-SubCell"/>
</dbReference>
<keyword evidence="4 6" id="KW-1133">Transmembrane helix</keyword>
<reference evidence="7" key="1">
    <citation type="journal article" date="2015" name="Genome Announc.">
        <title>Draft Genome Sequence of Anaerolineae Strain TC1, a Novel Isolate from a Methanogenic Wastewater Treatment System.</title>
        <authorList>
            <person name="Matsuura N."/>
            <person name="Tourlousse D.M."/>
            <person name="Sun L."/>
            <person name="Toyonaga M."/>
            <person name="Kuroda K."/>
            <person name="Ohashi A."/>
            <person name="Cruz R."/>
            <person name="Yamaguchi T."/>
            <person name="Sekiguchi Y."/>
        </authorList>
    </citation>
    <scope>NUCLEOTIDE SEQUENCE [LARGE SCALE GENOMIC DNA]</scope>
    <source>
        <strain evidence="7">TC1</strain>
    </source>
</reference>
<evidence type="ECO:0000256" key="4">
    <source>
        <dbReference type="ARBA" id="ARBA00022989"/>
    </source>
</evidence>
<evidence type="ECO:0000313" key="8">
    <source>
        <dbReference type="Proteomes" id="UP000053370"/>
    </source>
</evidence>
<evidence type="ECO:0008006" key="9">
    <source>
        <dbReference type="Google" id="ProtNLM"/>
    </source>
</evidence>
<dbReference type="InterPro" id="IPR002549">
    <property type="entry name" value="AI-2E-like"/>
</dbReference>
<dbReference type="PANTHER" id="PTHR21716:SF62">
    <property type="entry name" value="TRANSPORT PROTEIN YDBI-RELATED"/>
    <property type="match status" value="1"/>
</dbReference>
<feature type="transmembrane region" description="Helical" evidence="6">
    <location>
        <begin position="12"/>
        <end position="32"/>
    </location>
</feature>
<feature type="transmembrane region" description="Helical" evidence="6">
    <location>
        <begin position="52"/>
        <end position="71"/>
    </location>
</feature>
<dbReference type="Proteomes" id="UP000053370">
    <property type="component" value="Unassembled WGS sequence"/>
</dbReference>
<keyword evidence="5 6" id="KW-0472">Membrane</keyword>
<comment type="similarity">
    <text evidence="2">Belongs to the autoinducer-2 exporter (AI-2E) (TC 2.A.86) family.</text>
</comment>
<dbReference type="RefSeq" id="WP_062283041.1">
    <property type="nucleotide sequence ID" value="NZ_DF968181.1"/>
</dbReference>
<sequence length="158" mass="17399">MLLKRILKIWINYLKSQLVLMVFIGVITYIVGKMVGLSDTLVLSIVAGVGEGIVQIGPIAATIPAVVIAYIKGSSVLSVENWLFALIIIAIYILIQMFENYILKPKIVGDAVNMHPILSLVGMTIFGILLGIPGLIFAIPVMATAREIIHYLFYEERK</sequence>
<dbReference type="GO" id="GO:0055085">
    <property type="term" value="P:transmembrane transport"/>
    <property type="evidence" value="ECO:0007669"/>
    <property type="project" value="TreeGrafter"/>
</dbReference>
<feature type="transmembrane region" description="Helical" evidence="6">
    <location>
        <begin position="115"/>
        <end position="139"/>
    </location>
</feature>
<feature type="transmembrane region" description="Helical" evidence="6">
    <location>
        <begin position="83"/>
        <end position="103"/>
    </location>
</feature>
<keyword evidence="3 6" id="KW-0812">Transmembrane</keyword>
<comment type="subcellular location">
    <subcellularLocation>
        <location evidence="1">Membrane</location>
        <topology evidence="1">Multi-pass membrane protein</topology>
    </subcellularLocation>
</comment>
<evidence type="ECO:0000256" key="1">
    <source>
        <dbReference type="ARBA" id="ARBA00004141"/>
    </source>
</evidence>